<comment type="caution">
    <text evidence="4">The sequence shown here is derived from an EMBL/GenBank/DDBJ whole genome shotgun (WGS) entry which is preliminary data.</text>
</comment>
<organism evidence="4 5">
    <name type="scientific">Novacetimonas pomaceti</name>
    <dbReference type="NCBI Taxonomy" id="2021998"/>
    <lineage>
        <taxon>Bacteria</taxon>
        <taxon>Pseudomonadati</taxon>
        <taxon>Pseudomonadota</taxon>
        <taxon>Alphaproteobacteria</taxon>
        <taxon>Acetobacterales</taxon>
        <taxon>Acetobacteraceae</taxon>
        <taxon>Novacetimonas</taxon>
    </lineage>
</organism>
<gene>
    <name evidence="4" type="ORF">CFR71_10925</name>
</gene>
<dbReference type="PIRSF" id="PIRSF028520">
    <property type="entry name" value="UCP028520"/>
    <property type="match status" value="1"/>
</dbReference>
<dbReference type="SUPFAM" id="SSF55729">
    <property type="entry name" value="Acyl-CoA N-acyltransferases (Nat)"/>
    <property type="match status" value="1"/>
</dbReference>
<evidence type="ECO:0000256" key="1">
    <source>
        <dbReference type="ARBA" id="ARBA00022679"/>
    </source>
</evidence>
<dbReference type="PANTHER" id="PTHR43877:SF2">
    <property type="entry name" value="AMINOALKYLPHOSPHONATE N-ACETYLTRANSFERASE-RELATED"/>
    <property type="match status" value="1"/>
</dbReference>
<dbReference type="EMBL" id="NOXG01000014">
    <property type="protein sequence ID" value="PYD75162.1"/>
    <property type="molecule type" value="Genomic_DNA"/>
</dbReference>
<dbReference type="Proteomes" id="UP000247609">
    <property type="component" value="Unassembled WGS sequence"/>
</dbReference>
<dbReference type="InterPro" id="IPR016181">
    <property type="entry name" value="Acyl_CoA_acyltransferase"/>
</dbReference>
<dbReference type="InterPro" id="IPR050832">
    <property type="entry name" value="Bact_Acetyltransf"/>
</dbReference>
<accession>A0A318QD22</accession>
<dbReference type="PANTHER" id="PTHR43877">
    <property type="entry name" value="AMINOALKYLPHOSPHONATE N-ACETYLTRANSFERASE-RELATED-RELATED"/>
    <property type="match status" value="1"/>
</dbReference>
<evidence type="ECO:0000313" key="4">
    <source>
        <dbReference type="EMBL" id="PYD75162.1"/>
    </source>
</evidence>
<dbReference type="GO" id="GO:0016747">
    <property type="term" value="F:acyltransferase activity, transferring groups other than amino-acyl groups"/>
    <property type="evidence" value="ECO:0007669"/>
    <property type="project" value="InterPro"/>
</dbReference>
<keyword evidence="2" id="KW-0012">Acyltransferase</keyword>
<dbReference type="Gene3D" id="3.40.630.30">
    <property type="match status" value="1"/>
</dbReference>
<dbReference type="InterPro" id="IPR000182">
    <property type="entry name" value="GNAT_dom"/>
</dbReference>
<protein>
    <submittedName>
        <fullName evidence="4">GNAT family N-acetyltransferase</fullName>
    </submittedName>
</protein>
<dbReference type="PROSITE" id="PS51186">
    <property type="entry name" value="GNAT"/>
    <property type="match status" value="1"/>
</dbReference>
<reference evidence="4 5" key="1">
    <citation type="submission" date="2017-07" db="EMBL/GenBank/DDBJ databases">
        <title>A draft genome sequence of Komagataeibacter sp. T5K1.</title>
        <authorList>
            <person name="Skraban J."/>
            <person name="Cleenwerck I."/>
            <person name="Vandamme P."/>
            <person name="Trcek J."/>
        </authorList>
    </citation>
    <scope>NUCLEOTIDE SEQUENCE [LARGE SCALE GENOMIC DNA]</scope>
    <source>
        <strain evidence="4 5">T5K1</strain>
    </source>
</reference>
<dbReference type="InterPro" id="IPR016890">
    <property type="entry name" value="UCP028520"/>
</dbReference>
<evidence type="ECO:0000313" key="5">
    <source>
        <dbReference type="Proteomes" id="UP000247609"/>
    </source>
</evidence>
<proteinExistence type="predicted"/>
<keyword evidence="1 4" id="KW-0808">Transferase</keyword>
<name>A0A318QD22_9PROT</name>
<feature type="domain" description="N-acetyltransferase" evidence="3">
    <location>
        <begin position="7"/>
        <end position="166"/>
    </location>
</feature>
<evidence type="ECO:0000256" key="2">
    <source>
        <dbReference type="ARBA" id="ARBA00023315"/>
    </source>
</evidence>
<dbReference type="Pfam" id="PF00583">
    <property type="entry name" value="Acetyltransf_1"/>
    <property type="match status" value="1"/>
</dbReference>
<evidence type="ECO:0000259" key="3">
    <source>
        <dbReference type="PROSITE" id="PS51186"/>
    </source>
</evidence>
<dbReference type="AlphaFoldDB" id="A0A318QD22"/>
<sequence>MEDALPDDVKSLTATDPSFGALLALNNDHETELSRLDADRFRHLLKTAFLARHIGGAAFVLAFDQDAGYDSPNFLWFREGFDRFVYIDRIVVSPRARGRGYARRLYMDLFAHAARAGHSHVVCEVNLNPPNPASDAFHAALGFREVGCGVIHGGAKTVRYLCMEIGGQCAAPDTAEKIAQET</sequence>